<dbReference type="PROSITE" id="PS00463">
    <property type="entry name" value="ZN2_CY6_FUNGAL_1"/>
    <property type="match status" value="1"/>
</dbReference>
<dbReference type="CDD" id="cd00067">
    <property type="entry name" value="GAL4"/>
    <property type="match status" value="1"/>
</dbReference>
<dbReference type="GO" id="GO:0000981">
    <property type="term" value="F:DNA-binding transcription factor activity, RNA polymerase II-specific"/>
    <property type="evidence" value="ECO:0007669"/>
    <property type="project" value="InterPro"/>
</dbReference>
<feature type="domain" description="Zn(2)-C6 fungal-type" evidence="4">
    <location>
        <begin position="52"/>
        <end position="82"/>
    </location>
</feature>
<organism evidence="5 6">
    <name type="scientific">[Candida] railenensis</name>
    <dbReference type="NCBI Taxonomy" id="45579"/>
    <lineage>
        <taxon>Eukaryota</taxon>
        <taxon>Fungi</taxon>
        <taxon>Dikarya</taxon>
        <taxon>Ascomycota</taxon>
        <taxon>Saccharomycotina</taxon>
        <taxon>Pichiomycetes</taxon>
        <taxon>Debaryomycetaceae</taxon>
        <taxon>Kurtzmaniella</taxon>
    </lineage>
</organism>
<dbReference type="Pfam" id="PF11951">
    <property type="entry name" value="Fungal_trans_2"/>
    <property type="match status" value="1"/>
</dbReference>
<reference evidence="5" key="1">
    <citation type="submission" date="2022-03" db="EMBL/GenBank/DDBJ databases">
        <authorList>
            <person name="Legras J.-L."/>
            <person name="Devillers H."/>
            <person name="Grondin C."/>
        </authorList>
    </citation>
    <scope>NUCLEOTIDE SEQUENCE</scope>
    <source>
        <strain evidence="5">CLIB 1423</strain>
    </source>
</reference>
<dbReference type="Pfam" id="PF00172">
    <property type="entry name" value="Zn_clus"/>
    <property type="match status" value="1"/>
</dbReference>
<evidence type="ECO:0000259" key="4">
    <source>
        <dbReference type="PROSITE" id="PS50048"/>
    </source>
</evidence>
<gene>
    <name evidence="5" type="ORF">CLIB1423_43S00232</name>
</gene>
<keyword evidence="2" id="KW-0539">Nucleus</keyword>
<dbReference type="PANTHER" id="PTHR37534:SF7">
    <property type="entry name" value="TRANSCRIPTIONAL ACTIVATOR PROTEIN UGA3"/>
    <property type="match status" value="1"/>
</dbReference>
<evidence type="ECO:0000313" key="6">
    <source>
        <dbReference type="Proteomes" id="UP000837801"/>
    </source>
</evidence>
<protein>
    <recommendedName>
        <fullName evidence="4">Zn(2)-C6 fungal-type domain-containing protein</fullName>
    </recommendedName>
</protein>
<proteinExistence type="predicted"/>
<evidence type="ECO:0000313" key="5">
    <source>
        <dbReference type="EMBL" id="CAH2356024.1"/>
    </source>
</evidence>
<dbReference type="SUPFAM" id="SSF57701">
    <property type="entry name" value="Zn2/Cys6 DNA-binding domain"/>
    <property type="match status" value="1"/>
</dbReference>
<dbReference type="InterPro" id="IPR036864">
    <property type="entry name" value="Zn2-C6_fun-type_DNA-bd_sf"/>
</dbReference>
<dbReference type="GO" id="GO:0000976">
    <property type="term" value="F:transcription cis-regulatory region binding"/>
    <property type="evidence" value="ECO:0007669"/>
    <property type="project" value="TreeGrafter"/>
</dbReference>
<dbReference type="EMBL" id="CAKXYY010000043">
    <property type="protein sequence ID" value="CAH2356024.1"/>
    <property type="molecule type" value="Genomic_DNA"/>
</dbReference>
<evidence type="ECO:0000256" key="2">
    <source>
        <dbReference type="ARBA" id="ARBA00023242"/>
    </source>
</evidence>
<dbReference type="Proteomes" id="UP000837801">
    <property type="component" value="Unassembled WGS sequence"/>
</dbReference>
<dbReference type="Gene3D" id="4.10.240.10">
    <property type="entry name" value="Zn(2)-C6 fungal-type DNA-binding domain"/>
    <property type="match status" value="1"/>
</dbReference>
<dbReference type="GO" id="GO:0045944">
    <property type="term" value="P:positive regulation of transcription by RNA polymerase II"/>
    <property type="evidence" value="ECO:0007669"/>
    <property type="project" value="TreeGrafter"/>
</dbReference>
<dbReference type="PANTHER" id="PTHR37534">
    <property type="entry name" value="TRANSCRIPTIONAL ACTIVATOR PROTEIN UGA3"/>
    <property type="match status" value="1"/>
</dbReference>
<sequence>MFSTLDHKSFQGMIVLDKTVVSSHESKQKAGAPPNKTKPVKFLGAKSKSVGGCATCRHRKKKCDEVHPSCGFCTRRNIPCSWPPPRPRKKYERKNKIQNIPKSETQSENVSAIQTTSKQDVQRIESFDSLEENSKAFSFMSGILNSTEIDTKTSSLESIVPYDENDADERASVTTSMILSGIKTPDLNMDHDESYKQMVSFSPGLKEGLDKFTKMLSSEKFTYPNSAKESWLADKGSPFEILMDSQASGPGFQYNYFEKFIENCLNPSPSKFYSTNFEVKLAFKHMESSLSDKGFKFLEYYIFYYSNSITICPADSNYFVKTFLPLAYSCEPILYALVSWGCLMYHSQDEARVYLHKATSLMYKTIEAKNSKDKTYSDYQHFKEMCSFFLILIGWEICSGDTNNWYHLLAQCKELICKYGGFQKISEMSSHSNDIKWLISNFQFHDVFASRSLETGTFFLMSEYENVLEEDISYGIDPIQGLARPLNTILGEISNCSSRMKEERKQLEEEFSRSEIDSITYNSKRLAYYEKCETVAAYFESRISSCRPNKRLLALVKEESSIERHLTLFELYSYVCMFYVEIYIRQLPPKSIKLQTLLLRSLELIDILIDTVMMVSLPLPLLIAAQTCYMPSDRDDMRKRLQNVSKGYHIGNFARMVEIIEESWELNPDGSKILDWTEITHNRGWNLYVG</sequence>
<dbReference type="SMART" id="SM00066">
    <property type="entry name" value="GAL4"/>
    <property type="match status" value="1"/>
</dbReference>
<name>A0A9P0QXE4_9ASCO</name>
<evidence type="ECO:0000256" key="3">
    <source>
        <dbReference type="SAM" id="Coils"/>
    </source>
</evidence>
<dbReference type="AlphaFoldDB" id="A0A9P0QXE4"/>
<feature type="coiled-coil region" evidence="3">
    <location>
        <begin position="490"/>
        <end position="517"/>
    </location>
</feature>
<keyword evidence="6" id="KW-1185">Reference proteome</keyword>
<dbReference type="GO" id="GO:0005634">
    <property type="term" value="C:nucleus"/>
    <property type="evidence" value="ECO:0007669"/>
    <property type="project" value="UniProtKB-SubCell"/>
</dbReference>
<dbReference type="InterPro" id="IPR001138">
    <property type="entry name" value="Zn2Cys6_DnaBD"/>
</dbReference>
<accession>A0A9P0QXE4</accession>
<comment type="caution">
    <text evidence="5">The sequence shown here is derived from an EMBL/GenBank/DDBJ whole genome shotgun (WGS) entry which is preliminary data.</text>
</comment>
<dbReference type="OrthoDB" id="5419315at2759"/>
<comment type="subcellular location">
    <subcellularLocation>
        <location evidence="1">Nucleus</location>
    </subcellularLocation>
</comment>
<evidence type="ECO:0000256" key="1">
    <source>
        <dbReference type="ARBA" id="ARBA00004123"/>
    </source>
</evidence>
<keyword evidence="3" id="KW-0175">Coiled coil</keyword>
<dbReference type="GO" id="GO:0008270">
    <property type="term" value="F:zinc ion binding"/>
    <property type="evidence" value="ECO:0007669"/>
    <property type="project" value="InterPro"/>
</dbReference>
<dbReference type="InterPro" id="IPR021858">
    <property type="entry name" value="Fun_TF"/>
</dbReference>
<dbReference type="PROSITE" id="PS50048">
    <property type="entry name" value="ZN2_CY6_FUNGAL_2"/>
    <property type="match status" value="1"/>
</dbReference>